<dbReference type="GO" id="GO:0005811">
    <property type="term" value="C:lipid droplet"/>
    <property type="evidence" value="ECO:0007669"/>
    <property type="project" value="TreeGrafter"/>
</dbReference>
<dbReference type="PANTHER" id="PTHR24322">
    <property type="entry name" value="PKSB"/>
    <property type="match status" value="1"/>
</dbReference>
<dbReference type="InterPro" id="IPR020904">
    <property type="entry name" value="Sc_DH/Rdtase_CS"/>
</dbReference>
<proteinExistence type="inferred from homology"/>
<dbReference type="InterPro" id="IPR002347">
    <property type="entry name" value="SDR_fam"/>
</dbReference>
<organism evidence="4 5">
    <name type="scientific">Ascaris lumbricoides</name>
    <name type="common">Giant roundworm</name>
    <dbReference type="NCBI Taxonomy" id="6252"/>
    <lineage>
        <taxon>Eukaryota</taxon>
        <taxon>Metazoa</taxon>
        <taxon>Ecdysozoa</taxon>
        <taxon>Nematoda</taxon>
        <taxon>Chromadorea</taxon>
        <taxon>Rhabditida</taxon>
        <taxon>Spirurina</taxon>
        <taxon>Ascaridomorpha</taxon>
        <taxon>Ascaridoidea</taxon>
        <taxon>Ascarididae</taxon>
        <taxon>Ascaris</taxon>
    </lineage>
</organism>
<dbReference type="Proteomes" id="UP000036681">
    <property type="component" value="Unplaced"/>
</dbReference>
<protein>
    <submittedName>
        <fullName evidence="5">Estradiol 17-beta-dehydrogenase 11</fullName>
    </submittedName>
</protein>
<evidence type="ECO:0000256" key="1">
    <source>
        <dbReference type="ARBA" id="ARBA00006484"/>
    </source>
</evidence>
<evidence type="ECO:0000256" key="2">
    <source>
        <dbReference type="ARBA" id="ARBA00023002"/>
    </source>
</evidence>
<dbReference type="PROSITE" id="PS00061">
    <property type="entry name" value="ADH_SHORT"/>
    <property type="match status" value="1"/>
</dbReference>
<sequence>MEATAIDALQKVGLLLRIFAFTTYSLGKALFRHLEPQILCRKESVKGLRVLITGAANGLGRQLAVRFAKKNSKLILWDIDEIALEKCASECKESGCEEVYSDRVDMAFRESIHEAAEKVNRKYGGVDIIVSNAGVLNGGYFMELDDAKLDRIVDINFKAHFWIMKSFLGGMIERNSGHIVPICSMASFVAAPKLVDYASTKYALLGFMEGLQNEMKYMRKDGIQFTIVCPHWINTRLIRQLGYLIYESGNLLRPIIYYHKTSCRKTNTNSRFSFCSIRAIEIFRKQFIHVLWQMIFL</sequence>
<dbReference type="PRINTS" id="PR00081">
    <property type="entry name" value="GDHRDH"/>
</dbReference>
<name>A0A0M3IJA8_ASCLU</name>
<keyword evidence="2" id="KW-0560">Oxidoreductase</keyword>
<evidence type="ECO:0000313" key="5">
    <source>
        <dbReference type="WBParaSite" id="ALUE_0001871501-mRNA-1"/>
    </source>
</evidence>
<dbReference type="Gene3D" id="3.40.50.720">
    <property type="entry name" value="NAD(P)-binding Rossmann-like Domain"/>
    <property type="match status" value="1"/>
</dbReference>
<dbReference type="WBParaSite" id="ALUE_0001871501-mRNA-1">
    <property type="protein sequence ID" value="ALUE_0001871501-mRNA-1"/>
    <property type="gene ID" value="ALUE_0001871501"/>
</dbReference>
<dbReference type="AlphaFoldDB" id="A0A0M3IJA8"/>
<dbReference type="InterPro" id="IPR036291">
    <property type="entry name" value="NAD(P)-bd_dom_sf"/>
</dbReference>
<dbReference type="SUPFAM" id="SSF51735">
    <property type="entry name" value="NAD(P)-binding Rossmann-fold domains"/>
    <property type="match status" value="1"/>
</dbReference>
<dbReference type="Pfam" id="PF00106">
    <property type="entry name" value="adh_short"/>
    <property type="match status" value="1"/>
</dbReference>
<comment type="similarity">
    <text evidence="1 3">Belongs to the short-chain dehydrogenases/reductases (SDR) family.</text>
</comment>
<dbReference type="PRINTS" id="PR00080">
    <property type="entry name" value="SDRFAMILY"/>
</dbReference>
<evidence type="ECO:0000313" key="4">
    <source>
        <dbReference type="Proteomes" id="UP000036681"/>
    </source>
</evidence>
<dbReference type="PANTHER" id="PTHR24322:SF736">
    <property type="entry name" value="RETINOL DEHYDROGENASE 10"/>
    <property type="match status" value="1"/>
</dbReference>
<dbReference type="GO" id="GO:0016616">
    <property type="term" value="F:oxidoreductase activity, acting on the CH-OH group of donors, NAD or NADP as acceptor"/>
    <property type="evidence" value="ECO:0007669"/>
    <property type="project" value="TreeGrafter"/>
</dbReference>
<keyword evidence="4" id="KW-1185">Reference proteome</keyword>
<reference evidence="5" key="1">
    <citation type="submission" date="2017-02" db="UniProtKB">
        <authorList>
            <consortium name="WormBaseParasite"/>
        </authorList>
    </citation>
    <scope>IDENTIFICATION</scope>
</reference>
<accession>A0A0M3IJA8</accession>
<evidence type="ECO:0000256" key="3">
    <source>
        <dbReference type="RuleBase" id="RU000363"/>
    </source>
</evidence>